<dbReference type="EMBL" id="MU070345">
    <property type="protein sequence ID" value="KAF5828195.1"/>
    <property type="molecule type" value="Genomic_DNA"/>
</dbReference>
<comment type="subcellular location">
    <subcellularLocation>
        <location evidence="1">Cytoplasm</location>
        <location evidence="1">Cytoskeleton</location>
        <location evidence="1">Cilium axoneme</location>
    </subcellularLocation>
</comment>
<gene>
    <name evidence="2" type="ORF">DUNSADRAFT_18072</name>
</gene>
<dbReference type="Proteomes" id="UP000815325">
    <property type="component" value="Unassembled WGS sequence"/>
</dbReference>
<evidence type="ECO:0008006" key="4">
    <source>
        <dbReference type="Google" id="ProtNLM"/>
    </source>
</evidence>
<dbReference type="Gene3D" id="3.80.10.10">
    <property type="entry name" value="Ribonuclease Inhibitor"/>
    <property type="match status" value="1"/>
</dbReference>
<keyword evidence="3" id="KW-1185">Reference proteome</keyword>
<name>A0ABQ7G0R4_DUNSA</name>
<dbReference type="InterPro" id="IPR032675">
    <property type="entry name" value="LRR_dom_sf"/>
</dbReference>
<sequence>MRIGVHLATTLQLQHLTHTILNLNMQSSLKHLNQSAQKISGNPREFGLGLPEFVRVPGVTARNCWIGEPPASYILVGILYSLLDWRSQRAFRCCSSAVRRAPSVLSQITFLSVSAQELRKNPGMNPLACLPAGVQLEHLEVEVGEDISLAELLHPCHGGTRVRVQDTIGKLQDLEIRHCLSSPQIVRLQDLGPLKEPCASGACMKQLPLRRLLLEDFLPGDVLTLLGAMSESHVTQTLKDLILHHLHHRRVPTDPDSSNAIVAALGHFKHLSRVSLPPPTTDYSPLVLLPALRELDVSAQSVGNLYDVLPRFPRLEELRAPSMPSLLGTNGHQQGPLLRSVSLKKLSLRRCGLDSLVAALDSACQGALPSLRVVEVDSMSAVLESTESGRETGITLASRLNQLPHVSFTIPYVCGVHGFDAFFEVCLLTSRLWRKTLYMGDINAFHYTATRLHELPRVVPHLKEFSILDCSSEEILGLCDALSNLGGMVLVEVNVLAEIWSPGLATSILSLCMQGVCLLAGSARARGLKIVLNVDFSNEEVSEDEADQIAAELSILDRSWAKTKAALERHGPCKVTLQVSQYN</sequence>
<comment type="caution">
    <text evidence="2">The sequence shown here is derived from an EMBL/GenBank/DDBJ whole genome shotgun (WGS) entry which is preliminary data.</text>
</comment>
<proteinExistence type="predicted"/>
<reference evidence="2" key="1">
    <citation type="submission" date="2017-08" db="EMBL/GenBank/DDBJ databases">
        <authorList>
            <person name="Polle J.E."/>
            <person name="Barry K."/>
            <person name="Cushman J."/>
            <person name="Schmutz J."/>
            <person name="Tran D."/>
            <person name="Hathwaick L.T."/>
            <person name="Yim W.C."/>
            <person name="Jenkins J."/>
            <person name="Mckie-Krisberg Z.M."/>
            <person name="Prochnik S."/>
            <person name="Lindquist E."/>
            <person name="Dockter R.B."/>
            <person name="Adam C."/>
            <person name="Molina H."/>
            <person name="Bunkerborg J."/>
            <person name="Jin E."/>
            <person name="Buchheim M."/>
            <person name="Magnuson J."/>
        </authorList>
    </citation>
    <scope>NUCLEOTIDE SEQUENCE</scope>
    <source>
        <strain evidence="2">CCAP 19/18</strain>
    </source>
</reference>
<protein>
    <recommendedName>
        <fullName evidence="4">Encoded protein</fullName>
    </recommendedName>
</protein>
<evidence type="ECO:0000313" key="3">
    <source>
        <dbReference type="Proteomes" id="UP000815325"/>
    </source>
</evidence>
<accession>A0ABQ7G0R4</accession>
<evidence type="ECO:0000313" key="2">
    <source>
        <dbReference type="EMBL" id="KAF5828195.1"/>
    </source>
</evidence>
<evidence type="ECO:0000256" key="1">
    <source>
        <dbReference type="ARBA" id="ARBA00004430"/>
    </source>
</evidence>
<organism evidence="2 3">
    <name type="scientific">Dunaliella salina</name>
    <name type="common">Green alga</name>
    <name type="synonym">Protococcus salinus</name>
    <dbReference type="NCBI Taxonomy" id="3046"/>
    <lineage>
        <taxon>Eukaryota</taxon>
        <taxon>Viridiplantae</taxon>
        <taxon>Chlorophyta</taxon>
        <taxon>core chlorophytes</taxon>
        <taxon>Chlorophyceae</taxon>
        <taxon>CS clade</taxon>
        <taxon>Chlamydomonadales</taxon>
        <taxon>Dunaliellaceae</taxon>
        <taxon>Dunaliella</taxon>
    </lineage>
</organism>